<reference evidence="1 2" key="1">
    <citation type="submission" date="2024-01" db="EMBL/GenBank/DDBJ databases">
        <title>Genome assemblies of Stephania.</title>
        <authorList>
            <person name="Yang L."/>
        </authorList>
    </citation>
    <scope>NUCLEOTIDE SEQUENCE [LARGE SCALE GENOMIC DNA]</scope>
    <source>
        <strain evidence="1">JXDWG</strain>
        <tissue evidence="1">Leaf</tissue>
    </source>
</reference>
<dbReference type="AlphaFoldDB" id="A0AAP0I215"/>
<organism evidence="1 2">
    <name type="scientific">Stephania cephalantha</name>
    <dbReference type="NCBI Taxonomy" id="152367"/>
    <lineage>
        <taxon>Eukaryota</taxon>
        <taxon>Viridiplantae</taxon>
        <taxon>Streptophyta</taxon>
        <taxon>Embryophyta</taxon>
        <taxon>Tracheophyta</taxon>
        <taxon>Spermatophyta</taxon>
        <taxon>Magnoliopsida</taxon>
        <taxon>Ranunculales</taxon>
        <taxon>Menispermaceae</taxon>
        <taxon>Menispermoideae</taxon>
        <taxon>Cissampelideae</taxon>
        <taxon>Stephania</taxon>
    </lineage>
</organism>
<evidence type="ECO:0000313" key="1">
    <source>
        <dbReference type="EMBL" id="KAK9105315.1"/>
    </source>
</evidence>
<comment type="caution">
    <text evidence="1">The sequence shown here is derived from an EMBL/GenBank/DDBJ whole genome shotgun (WGS) entry which is preliminary data.</text>
</comment>
<protein>
    <submittedName>
        <fullName evidence="1">Uncharacterized protein</fullName>
    </submittedName>
</protein>
<accession>A0AAP0I215</accession>
<name>A0AAP0I215_9MAGN</name>
<evidence type="ECO:0000313" key="2">
    <source>
        <dbReference type="Proteomes" id="UP001419268"/>
    </source>
</evidence>
<dbReference type="EMBL" id="JBBNAG010000009">
    <property type="protein sequence ID" value="KAK9105315.1"/>
    <property type="molecule type" value="Genomic_DNA"/>
</dbReference>
<proteinExistence type="predicted"/>
<sequence length="49" mass="5527">MANDEEIFGLMHKCSLSMEEEDEVVITEEQTKETDEQGKLSLIGELAII</sequence>
<dbReference type="Proteomes" id="UP001419268">
    <property type="component" value="Unassembled WGS sequence"/>
</dbReference>
<gene>
    <name evidence="1" type="ORF">Scep_022159</name>
</gene>
<keyword evidence="2" id="KW-1185">Reference proteome</keyword>